<gene>
    <name evidence="2" type="ORF">ACFPM7_18740</name>
</gene>
<reference evidence="3" key="1">
    <citation type="journal article" date="2019" name="Int. J. Syst. Evol. Microbiol.">
        <title>The Global Catalogue of Microorganisms (GCM) 10K type strain sequencing project: providing services to taxonomists for standard genome sequencing and annotation.</title>
        <authorList>
            <consortium name="The Broad Institute Genomics Platform"/>
            <consortium name="The Broad Institute Genome Sequencing Center for Infectious Disease"/>
            <person name="Wu L."/>
            <person name="Ma J."/>
        </authorList>
    </citation>
    <scope>NUCLEOTIDE SEQUENCE [LARGE SCALE GENOMIC DNA]</scope>
    <source>
        <strain evidence="3">CCUG 59778</strain>
    </source>
</reference>
<evidence type="ECO:0000313" key="2">
    <source>
        <dbReference type="EMBL" id="MFC5289092.1"/>
    </source>
</evidence>
<dbReference type="EMBL" id="JBHSKF010000009">
    <property type="protein sequence ID" value="MFC5289092.1"/>
    <property type="molecule type" value="Genomic_DNA"/>
</dbReference>
<dbReference type="Pfam" id="PF01370">
    <property type="entry name" value="Epimerase"/>
    <property type="match status" value="1"/>
</dbReference>
<organism evidence="2 3">
    <name type="scientific">Actinokineospora guangxiensis</name>
    <dbReference type="NCBI Taxonomy" id="1490288"/>
    <lineage>
        <taxon>Bacteria</taxon>
        <taxon>Bacillati</taxon>
        <taxon>Actinomycetota</taxon>
        <taxon>Actinomycetes</taxon>
        <taxon>Pseudonocardiales</taxon>
        <taxon>Pseudonocardiaceae</taxon>
        <taxon>Actinokineospora</taxon>
    </lineage>
</organism>
<dbReference type="Proteomes" id="UP001596157">
    <property type="component" value="Unassembled WGS sequence"/>
</dbReference>
<feature type="domain" description="NAD-dependent epimerase/dehydratase" evidence="1">
    <location>
        <begin position="5"/>
        <end position="239"/>
    </location>
</feature>
<comment type="caution">
    <text evidence="2">The sequence shown here is derived from an EMBL/GenBank/DDBJ whole genome shotgun (WGS) entry which is preliminary data.</text>
</comment>
<proteinExistence type="predicted"/>
<dbReference type="InterPro" id="IPR050177">
    <property type="entry name" value="Lipid_A_modif_metabolic_enz"/>
</dbReference>
<keyword evidence="3" id="KW-1185">Reference proteome</keyword>
<dbReference type="Gene3D" id="3.40.50.720">
    <property type="entry name" value="NAD(P)-binding Rossmann-like Domain"/>
    <property type="match status" value="1"/>
</dbReference>
<dbReference type="RefSeq" id="WP_378248935.1">
    <property type="nucleotide sequence ID" value="NZ_JBHSKF010000009.1"/>
</dbReference>
<accession>A0ABW0EP45</accession>
<dbReference type="SUPFAM" id="SSF51735">
    <property type="entry name" value="NAD(P)-binding Rossmann-fold domains"/>
    <property type="match status" value="1"/>
</dbReference>
<evidence type="ECO:0000259" key="1">
    <source>
        <dbReference type="Pfam" id="PF01370"/>
    </source>
</evidence>
<sequence length="327" mass="35004">MGRSLVTGGCGFVGSHLVKRLLDDGEDVTVVDAFPPAKHLGVVGEHARFVQGDITDRDTLLQACQGVDTIYHLAAVVGVDRYLSAPLEVIDTAMVGTRNVLDAATATGARVLVTSTSEVFGKNPNVPWKEDDDRVLGSTAADRWTYSTSKALTEHLVFAYGRQHGTAATIVRYFNVYGPRQRPAFVVSRSIHRALNGLPTVVYDDGGQTRCFTYVEDAVDGTVRAARSDKGIGEAFNVGSMTETTVSEVVALIGSLTGTGPASKVDTATALGRTYQDLARRVPDNTKARKVLGWSCPTTLTEGLSRTIEWARTAPWWLDQADSGAAA</sequence>
<dbReference type="PANTHER" id="PTHR43245">
    <property type="entry name" value="BIFUNCTIONAL POLYMYXIN RESISTANCE PROTEIN ARNA"/>
    <property type="match status" value="1"/>
</dbReference>
<dbReference type="InterPro" id="IPR001509">
    <property type="entry name" value="Epimerase_deHydtase"/>
</dbReference>
<dbReference type="PANTHER" id="PTHR43245:SF13">
    <property type="entry name" value="UDP-D-APIOSE_UDP-D-XYLOSE SYNTHASE 2"/>
    <property type="match status" value="1"/>
</dbReference>
<protein>
    <submittedName>
        <fullName evidence="2">NAD-dependent epimerase/dehydratase family protein</fullName>
    </submittedName>
</protein>
<name>A0ABW0EP45_9PSEU</name>
<evidence type="ECO:0000313" key="3">
    <source>
        <dbReference type="Proteomes" id="UP001596157"/>
    </source>
</evidence>
<dbReference type="InterPro" id="IPR036291">
    <property type="entry name" value="NAD(P)-bd_dom_sf"/>
</dbReference>